<dbReference type="RefSeq" id="WP_093141489.1">
    <property type="nucleotide sequence ID" value="NZ_FOXF01000013.1"/>
</dbReference>
<dbReference type="InterPro" id="IPR048950">
    <property type="entry name" value="Ppx_GppA_C"/>
</dbReference>
<dbReference type="Pfam" id="PF21447">
    <property type="entry name" value="Ppx-GppA_III"/>
    <property type="match status" value="1"/>
</dbReference>
<keyword evidence="1" id="KW-0378">Hydrolase</keyword>
<name>A0A662ZGK5_9GAMM</name>
<feature type="domain" description="Ppx/GppA phosphatase C-terminal" evidence="3">
    <location>
        <begin position="308"/>
        <end position="483"/>
    </location>
</feature>
<dbReference type="SUPFAM" id="SSF53067">
    <property type="entry name" value="Actin-like ATPase domain"/>
    <property type="match status" value="2"/>
</dbReference>
<dbReference type="InterPro" id="IPR050273">
    <property type="entry name" value="GppA/Ppx_hydrolase"/>
</dbReference>
<organism evidence="4 5">
    <name type="scientific">Ruminobacter amylophilus</name>
    <dbReference type="NCBI Taxonomy" id="867"/>
    <lineage>
        <taxon>Bacteria</taxon>
        <taxon>Pseudomonadati</taxon>
        <taxon>Pseudomonadota</taxon>
        <taxon>Gammaproteobacteria</taxon>
        <taxon>Aeromonadales</taxon>
        <taxon>Succinivibrionaceae</taxon>
        <taxon>Ruminobacter</taxon>
    </lineage>
</organism>
<dbReference type="InterPro" id="IPR003695">
    <property type="entry name" value="Ppx_GppA_N"/>
</dbReference>
<dbReference type="SUPFAM" id="SSF109604">
    <property type="entry name" value="HD-domain/PDEase-like"/>
    <property type="match status" value="1"/>
</dbReference>
<reference evidence="4 5" key="1">
    <citation type="submission" date="2016-10" db="EMBL/GenBank/DDBJ databases">
        <authorList>
            <person name="Varghese N."/>
            <person name="Submissions S."/>
        </authorList>
    </citation>
    <scope>NUCLEOTIDE SEQUENCE [LARGE SCALE GENOMIC DNA]</scope>
    <source>
        <strain evidence="4 5">DSM 1361</strain>
    </source>
</reference>
<dbReference type="GO" id="GO:0008894">
    <property type="term" value="F:guanosine-5'-triphosphate,3'-diphosphate diphosphatase activity"/>
    <property type="evidence" value="ECO:0007669"/>
    <property type="project" value="TreeGrafter"/>
</dbReference>
<dbReference type="Gene3D" id="3.30.420.40">
    <property type="match status" value="1"/>
</dbReference>
<evidence type="ECO:0000259" key="3">
    <source>
        <dbReference type="Pfam" id="PF21447"/>
    </source>
</evidence>
<dbReference type="Proteomes" id="UP000243745">
    <property type="component" value="Unassembled WGS sequence"/>
</dbReference>
<evidence type="ECO:0000256" key="1">
    <source>
        <dbReference type="ARBA" id="ARBA00022801"/>
    </source>
</evidence>
<protein>
    <submittedName>
        <fullName evidence="4">Exopolyphosphatase / guanosine-5'-triphosphate,3'-diphosphate pyrophosphatase</fullName>
    </submittedName>
</protein>
<dbReference type="Pfam" id="PF02541">
    <property type="entry name" value="Ppx-GppA"/>
    <property type="match status" value="1"/>
</dbReference>
<dbReference type="NCBIfam" id="NF008260">
    <property type="entry name" value="PRK11031.1"/>
    <property type="match status" value="1"/>
</dbReference>
<evidence type="ECO:0000313" key="5">
    <source>
        <dbReference type="Proteomes" id="UP000243745"/>
    </source>
</evidence>
<dbReference type="OrthoDB" id="9793035at2"/>
<sequence>MPGSSPLYAAIDLGSNSFHMLVVRNVSGAIRAVSRVKRKVKLAQGLDENNILSDEAIQRGLDCIRLFSEQLKDIPEQNIRIVATATLRLAKNASVFIEKAEKILEHSIEIISGEEEARTIYHGVVSTSSASGNVLVIDIGGASTELIIGQGLNVKVLHSTQMGCVTWLNNFFTDDEITEDKYDKAIEAAIEILSPLADEYLREGFATCVGASGTIQSLQEIMISNGESEVVTLEKLIHLKEMTLEYGAFSKLNIAGLSAERLTVFPSGLSILIAIFRILDIKGMTLAGGALREGVIYRMLGDYAPRNIRTKTVDSLITRYQIDREQAERVTKVSLFAFDNLKEAWQLNDPSARPVLKWASMLYEIGLCIEYKKAPKHASYIIDNIEMPGFTNAQKHLLSALLLNERDAFKLEALKKQSAVSYEEACALARILRLAIIICVRRSPDAIDGEISFNMPEYGRLELVTTKDWLDNHYLRATLLKEECQRQQELGWSMTIREK</sequence>
<evidence type="ECO:0000259" key="2">
    <source>
        <dbReference type="Pfam" id="PF02541"/>
    </source>
</evidence>
<evidence type="ECO:0000313" key="4">
    <source>
        <dbReference type="EMBL" id="SFP29266.1"/>
    </source>
</evidence>
<dbReference type="PANTHER" id="PTHR30005">
    <property type="entry name" value="EXOPOLYPHOSPHATASE"/>
    <property type="match status" value="1"/>
</dbReference>
<proteinExistence type="predicted"/>
<dbReference type="PIRSF" id="PIRSF001267">
    <property type="entry name" value="Pyrophosphatase_GppA_Ppx"/>
    <property type="match status" value="1"/>
</dbReference>
<dbReference type="Gene3D" id="1.10.3210.10">
    <property type="entry name" value="Hypothetical protein af1432"/>
    <property type="match status" value="1"/>
</dbReference>
<gene>
    <name evidence="4" type="ORF">SAMN02910344_00992</name>
</gene>
<dbReference type="EMBL" id="FOXF01000013">
    <property type="protein sequence ID" value="SFP29266.1"/>
    <property type="molecule type" value="Genomic_DNA"/>
</dbReference>
<accession>A0A662ZGK5</accession>
<dbReference type="AlphaFoldDB" id="A0A662ZGK5"/>
<dbReference type="PANTHER" id="PTHR30005:SF0">
    <property type="entry name" value="RETROGRADE REGULATION PROTEIN 2"/>
    <property type="match status" value="1"/>
</dbReference>
<keyword evidence="5" id="KW-1185">Reference proteome</keyword>
<dbReference type="Gene3D" id="3.30.420.150">
    <property type="entry name" value="Exopolyphosphatase. Domain 2"/>
    <property type="match status" value="1"/>
</dbReference>
<dbReference type="FunFam" id="3.30.420.150:FF:000001">
    <property type="entry name" value="Guanosine-5'-triphosphate,3'-diphosphate pyrophosphatase"/>
    <property type="match status" value="1"/>
</dbReference>
<dbReference type="FunFam" id="3.30.420.40:FF:000023">
    <property type="entry name" value="Guanosine-5'-triphosphate,3'-diphosphate pyrophosphatase"/>
    <property type="match status" value="1"/>
</dbReference>
<feature type="domain" description="Ppx/GppA phosphatase N-terminal" evidence="2">
    <location>
        <begin position="21"/>
        <end position="301"/>
    </location>
</feature>
<dbReference type="GO" id="GO:0015949">
    <property type="term" value="P:nucleobase-containing small molecule interconversion"/>
    <property type="evidence" value="ECO:0007669"/>
    <property type="project" value="TreeGrafter"/>
</dbReference>
<dbReference type="InterPro" id="IPR043129">
    <property type="entry name" value="ATPase_NBD"/>
</dbReference>
<dbReference type="InterPro" id="IPR030673">
    <property type="entry name" value="PyroPPase_GppA_Ppx"/>
</dbReference>